<dbReference type="AlphaFoldDB" id="A0A3S2X1N2"/>
<evidence type="ECO:0000256" key="1">
    <source>
        <dbReference type="SAM" id="Phobius"/>
    </source>
</evidence>
<keyword evidence="3" id="KW-1185">Reference proteome</keyword>
<keyword evidence="1" id="KW-0472">Membrane</keyword>
<feature type="transmembrane region" description="Helical" evidence="1">
    <location>
        <begin position="6"/>
        <end position="24"/>
    </location>
</feature>
<name>A0A3S2X1N2_9BACI</name>
<dbReference type="Proteomes" id="UP000288024">
    <property type="component" value="Unassembled WGS sequence"/>
</dbReference>
<proteinExistence type="predicted"/>
<keyword evidence="1" id="KW-0812">Transmembrane</keyword>
<evidence type="ECO:0000313" key="3">
    <source>
        <dbReference type="Proteomes" id="UP000288024"/>
    </source>
</evidence>
<gene>
    <name evidence="2" type="ORF">EM808_17690</name>
</gene>
<reference evidence="2 3" key="1">
    <citation type="submission" date="2019-01" db="EMBL/GenBank/DDBJ databases">
        <title>Bacillus sp. M5HDSG1-1, whole genome shotgun sequence.</title>
        <authorList>
            <person name="Tuo L."/>
        </authorList>
    </citation>
    <scope>NUCLEOTIDE SEQUENCE [LARGE SCALE GENOMIC DNA]</scope>
    <source>
        <strain evidence="2 3">M5HDSG1-1</strain>
    </source>
</reference>
<protein>
    <submittedName>
        <fullName evidence="2">Uncharacterized protein</fullName>
    </submittedName>
</protein>
<comment type="caution">
    <text evidence="2">The sequence shown here is derived from an EMBL/GenBank/DDBJ whole genome shotgun (WGS) entry which is preliminary data.</text>
</comment>
<feature type="transmembrane region" description="Helical" evidence="1">
    <location>
        <begin position="36"/>
        <end position="55"/>
    </location>
</feature>
<keyword evidence="1" id="KW-1133">Transmembrane helix</keyword>
<dbReference type="RefSeq" id="WP_127739525.1">
    <property type="nucleotide sequence ID" value="NZ_RZTZ01000007.1"/>
</dbReference>
<accession>A0A3S2X1N2</accession>
<organism evidence="2 3">
    <name type="scientific">Niallia taxi</name>
    <dbReference type="NCBI Taxonomy" id="2499688"/>
    <lineage>
        <taxon>Bacteria</taxon>
        <taxon>Bacillati</taxon>
        <taxon>Bacillota</taxon>
        <taxon>Bacilli</taxon>
        <taxon>Bacillales</taxon>
        <taxon>Bacillaceae</taxon>
        <taxon>Niallia</taxon>
    </lineage>
</organism>
<feature type="transmembrane region" description="Helical" evidence="1">
    <location>
        <begin position="75"/>
        <end position="95"/>
    </location>
</feature>
<evidence type="ECO:0000313" key="2">
    <source>
        <dbReference type="EMBL" id="RVT60272.1"/>
    </source>
</evidence>
<sequence>MDELLSLLMELFFNVILIIVLLNIKKMNKLKVKITILSSIATIIIAIIPGIGYRVDNNNYIFGYPADAFYYKGDWLFSLGSFGLAFNFFFFYWTFKLINKAWRFSISTIKRVS</sequence>
<dbReference type="EMBL" id="RZTZ01000007">
    <property type="protein sequence ID" value="RVT60272.1"/>
    <property type="molecule type" value="Genomic_DNA"/>
</dbReference>